<dbReference type="InterPro" id="IPR052021">
    <property type="entry name" value="Type-I_RS_S_subunit"/>
</dbReference>
<dbReference type="Gene3D" id="3.90.220.20">
    <property type="entry name" value="DNA methylase specificity domains"/>
    <property type="match status" value="2"/>
</dbReference>
<evidence type="ECO:0000256" key="1">
    <source>
        <dbReference type="ARBA" id="ARBA00010923"/>
    </source>
</evidence>
<evidence type="ECO:0000313" key="6">
    <source>
        <dbReference type="EMBL" id="BCL43421.1"/>
    </source>
</evidence>
<keyword evidence="3" id="KW-0238">DNA-binding</keyword>
<organism evidence="6 7">
    <name type="scientific">Enterobacter roggenkampii</name>
    <dbReference type="NCBI Taxonomy" id="1812935"/>
    <lineage>
        <taxon>Bacteria</taxon>
        <taxon>Pseudomonadati</taxon>
        <taxon>Pseudomonadota</taxon>
        <taxon>Gammaproteobacteria</taxon>
        <taxon>Enterobacterales</taxon>
        <taxon>Enterobacteriaceae</taxon>
        <taxon>Enterobacter</taxon>
        <taxon>Enterobacter cloacae complex</taxon>
    </lineage>
</organism>
<comment type="similarity">
    <text evidence="1">Belongs to the type-I restriction system S methylase family.</text>
</comment>
<dbReference type="RefSeq" id="WP_202324073.1">
    <property type="nucleotide sequence ID" value="NZ_AP023447.1"/>
</dbReference>
<keyword evidence="2" id="KW-0680">Restriction system</keyword>
<dbReference type="InterPro" id="IPR000055">
    <property type="entry name" value="Restrct_endonuc_typeI_TRD"/>
</dbReference>
<dbReference type="GO" id="GO:0003677">
    <property type="term" value="F:DNA binding"/>
    <property type="evidence" value="ECO:0007669"/>
    <property type="project" value="UniProtKB-KW"/>
</dbReference>
<dbReference type="Gene3D" id="1.10.287.1120">
    <property type="entry name" value="Bipartite methylase S protein"/>
    <property type="match status" value="1"/>
</dbReference>
<gene>
    <name evidence="6" type="ORF">OIPHN260_29230</name>
</gene>
<dbReference type="REBASE" id="470829">
    <property type="entry name" value="S.EroN260ORF29240P"/>
</dbReference>
<evidence type="ECO:0000256" key="2">
    <source>
        <dbReference type="ARBA" id="ARBA00022747"/>
    </source>
</evidence>
<dbReference type="CDD" id="cd17278">
    <property type="entry name" value="RMtype1_S_LdeBORF1052P-TRD2-CR2"/>
    <property type="match status" value="1"/>
</dbReference>
<feature type="domain" description="Type I restriction modification DNA specificity" evidence="5">
    <location>
        <begin position="3"/>
        <end position="183"/>
    </location>
</feature>
<evidence type="ECO:0000256" key="4">
    <source>
        <dbReference type="SAM" id="Coils"/>
    </source>
</evidence>
<sequence>MVPKGWTLGTLNDLADTIMGYAFRSEDFVPTGIPLLRMGNLYQNSLDLNRNPVYLPDSFKVDYKKFLVKPGDLVMSMTGTMGKRDYGFTVEIPSNTQYSLLNQRVLKIVPKNNSSSGYILNLLRSELILSVLYSFPGGTKQANLSAKQVQELPVLIPPLAEQKKIAEILSIWDKAISVTEKLLANSQQQKKALMQQLLTGKKRLLDENGVRFSGEWKITKLIQMGKVVSGGTPDTNMAMYWEGDILWLTPTDVTALTGRFVSNTSRKITPAGLLNSSAVLLPKGSLMVCTRATIGALAISTSEICTNQGFKNIIPNEGFNIEFIYYLLQMNTNEMIKKSSGSTFLELSKKDFETLSFSCPFIKEQQKIAAVLSAADTEISTLEKKLACLKDEKKALMQQLLTGKRRVKVDEAVAV</sequence>
<dbReference type="PANTHER" id="PTHR30408:SF12">
    <property type="entry name" value="TYPE I RESTRICTION ENZYME MJAVIII SPECIFICITY SUBUNIT"/>
    <property type="match status" value="1"/>
</dbReference>
<feature type="domain" description="Type I restriction modification DNA specificity" evidence="5">
    <location>
        <begin position="215"/>
        <end position="385"/>
    </location>
</feature>
<protein>
    <submittedName>
        <fullName evidence="6">Type I restriction-modification enzyme, S subunit</fullName>
    </submittedName>
</protein>
<dbReference type="SUPFAM" id="SSF116734">
    <property type="entry name" value="DNA methylase specificity domain"/>
    <property type="match status" value="2"/>
</dbReference>
<dbReference type="Proteomes" id="UP000595858">
    <property type="component" value="Chromosome"/>
</dbReference>
<proteinExistence type="inferred from homology"/>
<dbReference type="InterPro" id="IPR044946">
    <property type="entry name" value="Restrct_endonuc_typeI_TRD_sf"/>
</dbReference>
<reference evidence="6" key="1">
    <citation type="journal article" date="2020" name="J Glob Antimicrob Resist">
        <title>Genomic characterization of clinical Enterobacter roggenkampii co-harboring blaIMP-1- and blaGES-5-encoding IncP6 and mcr-9-encoding IncHI2 plasmids isolated in Japan.</title>
        <authorList>
            <person name="Umeda K."/>
            <person name="Nakamura H."/>
            <person name="Fukuda A."/>
            <person name="Matsumoto Y."/>
            <person name="Motooka D."/>
            <person name="Nakamura S."/>
            <person name="Yasui Y."/>
            <person name="Yoshida H."/>
            <person name="Kawahara R."/>
        </authorList>
    </citation>
    <scope>NUCLEOTIDE SEQUENCE</scope>
    <source>
        <strain evidence="6">OIPH-N260</strain>
    </source>
</reference>
<dbReference type="EMBL" id="AP023447">
    <property type="protein sequence ID" value="BCL43421.1"/>
    <property type="molecule type" value="Genomic_DNA"/>
</dbReference>
<dbReference type="Pfam" id="PF01420">
    <property type="entry name" value="Methylase_S"/>
    <property type="match status" value="2"/>
</dbReference>
<dbReference type="CDD" id="cd17273">
    <property type="entry name" value="RMtype1_S_EcoJA69PI-TRD1-CR1_like"/>
    <property type="match status" value="1"/>
</dbReference>
<accession>A0AAU9C3I6</accession>
<dbReference type="AlphaFoldDB" id="A0AAU9C3I6"/>
<evidence type="ECO:0000256" key="3">
    <source>
        <dbReference type="ARBA" id="ARBA00023125"/>
    </source>
</evidence>
<keyword evidence="4" id="KW-0175">Coiled coil</keyword>
<feature type="coiled-coil region" evidence="4">
    <location>
        <begin position="372"/>
        <end position="399"/>
    </location>
</feature>
<evidence type="ECO:0000259" key="5">
    <source>
        <dbReference type="Pfam" id="PF01420"/>
    </source>
</evidence>
<dbReference type="PANTHER" id="PTHR30408">
    <property type="entry name" value="TYPE-1 RESTRICTION ENZYME ECOKI SPECIFICITY PROTEIN"/>
    <property type="match status" value="1"/>
</dbReference>
<evidence type="ECO:0000313" key="7">
    <source>
        <dbReference type="Proteomes" id="UP000595858"/>
    </source>
</evidence>
<dbReference type="GO" id="GO:0009307">
    <property type="term" value="P:DNA restriction-modification system"/>
    <property type="evidence" value="ECO:0007669"/>
    <property type="project" value="UniProtKB-KW"/>
</dbReference>
<name>A0AAU9C3I6_9ENTR</name>